<evidence type="ECO:0000313" key="11">
    <source>
        <dbReference type="EMBL" id="RGS54051.1"/>
    </source>
</evidence>
<evidence type="ECO:0000313" key="14">
    <source>
        <dbReference type="EMBL" id="RHE58608.1"/>
    </source>
</evidence>
<dbReference type="EMBL" id="QRXV01000004">
    <property type="protein sequence ID" value="RGU40394.1"/>
    <property type="molecule type" value="Genomic_DNA"/>
</dbReference>
<dbReference type="EMBL" id="QSKL01000014">
    <property type="protein sequence ID" value="RHE58608.1"/>
    <property type="molecule type" value="Genomic_DNA"/>
</dbReference>
<dbReference type="Gene3D" id="1.20.1600.10">
    <property type="entry name" value="Outer membrane efflux proteins (OEP)"/>
    <property type="match status" value="1"/>
</dbReference>
<keyword evidence="7" id="KW-0998">Cell outer membrane</keyword>
<dbReference type="RefSeq" id="WP_081028997.1">
    <property type="nucleotide sequence ID" value="NZ_JAJCKA010000012.1"/>
</dbReference>
<evidence type="ECO:0000313" key="22">
    <source>
        <dbReference type="Proteomes" id="UP000285283"/>
    </source>
</evidence>
<dbReference type="Proteomes" id="UP000263754">
    <property type="component" value="Unassembled WGS sequence"/>
</dbReference>
<evidence type="ECO:0000313" key="18">
    <source>
        <dbReference type="Proteomes" id="UP000263754"/>
    </source>
</evidence>
<evidence type="ECO:0000313" key="21">
    <source>
        <dbReference type="Proteomes" id="UP000284640"/>
    </source>
</evidence>
<dbReference type="EMBL" id="QSRK01000012">
    <property type="protein sequence ID" value="RGL13890.1"/>
    <property type="molecule type" value="Genomic_DNA"/>
</dbReference>
<dbReference type="GO" id="GO:0015288">
    <property type="term" value="F:porin activity"/>
    <property type="evidence" value="ECO:0007669"/>
    <property type="project" value="TreeGrafter"/>
</dbReference>
<evidence type="ECO:0000256" key="3">
    <source>
        <dbReference type="ARBA" id="ARBA00022448"/>
    </source>
</evidence>
<evidence type="ECO:0000256" key="6">
    <source>
        <dbReference type="ARBA" id="ARBA00023136"/>
    </source>
</evidence>
<dbReference type="Proteomes" id="UP000285343">
    <property type="component" value="Unassembled WGS sequence"/>
</dbReference>
<dbReference type="SUPFAM" id="SSF56954">
    <property type="entry name" value="Outer membrane efflux proteins (OEP)"/>
    <property type="match status" value="1"/>
</dbReference>
<name>A0A374N0T9_BACUN</name>
<dbReference type="Proteomes" id="UP000285283">
    <property type="component" value="Unassembled WGS sequence"/>
</dbReference>
<comment type="caution">
    <text evidence="8">The sequence shown here is derived from an EMBL/GenBank/DDBJ whole genome shotgun (WGS) entry which is preliminary data.</text>
</comment>
<evidence type="ECO:0000313" key="15">
    <source>
        <dbReference type="EMBL" id="RHH30835.1"/>
    </source>
</evidence>
<sequence length="427" mass="48483">MLRKTILMIPAIFLWLGINAVQAQTRLSIEDCRRMALENSDDIKISSRKVGKAVSDRQAAKTAYFPKISGSATYAYIFENIDMGMVGMEMSMKGMYMAGITLQQPVYAGGKIVNANKMAKTGVAISEENKRLTRINTLVEVEQTYWMYVSVAEKVKLLTQYTQLLDSLHQQVSSFFELKMATAQDLHKVRTRRSNVTYELQRAESGRELTRMSLCHLIGLELDAQIIATDTLILTQNYNNQLSHDIVNRPEYRIQEMQVELKDLEIKNTRADFFPTVGISAGYQYMGGMKLAGSSLDMKIPMVMASISIPIFNFGEGRKKIRSARLAHEISTVELNKNRSLMDIEAQQSKSAYESALLLIRTAEHGLEESEHNLSQTQNNYEMGMATILDVMEAQTQWQEAYSNNIEARTNYKIREIEYLRAIGQLE</sequence>
<evidence type="ECO:0000256" key="7">
    <source>
        <dbReference type="ARBA" id="ARBA00023237"/>
    </source>
</evidence>
<dbReference type="InterPro" id="IPR003423">
    <property type="entry name" value="OMP_efflux"/>
</dbReference>
<dbReference type="PANTHER" id="PTHR30026:SF20">
    <property type="entry name" value="OUTER MEMBRANE PROTEIN TOLC"/>
    <property type="match status" value="1"/>
</dbReference>
<dbReference type="Proteomes" id="UP000260795">
    <property type="component" value="Unassembled WGS sequence"/>
</dbReference>
<evidence type="ECO:0000313" key="17">
    <source>
        <dbReference type="Proteomes" id="UP000260844"/>
    </source>
</evidence>
<dbReference type="EMBL" id="QRZC01000014">
    <property type="protein sequence ID" value="RGV41498.1"/>
    <property type="molecule type" value="Genomic_DNA"/>
</dbReference>
<evidence type="ECO:0000313" key="10">
    <source>
        <dbReference type="EMBL" id="RGL13890.1"/>
    </source>
</evidence>
<evidence type="ECO:0000313" key="19">
    <source>
        <dbReference type="Proteomes" id="UP000283766"/>
    </source>
</evidence>
<evidence type="ECO:0000313" key="8">
    <source>
        <dbReference type="EMBL" id="RGI76427.1"/>
    </source>
</evidence>
<comment type="subcellular location">
    <subcellularLocation>
        <location evidence="1">Cell outer membrane</location>
    </subcellularLocation>
</comment>
<keyword evidence="5" id="KW-0812">Transmembrane</keyword>
<evidence type="ECO:0000313" key="13">
    <source>
        <dbReference type="EMBL" id="RGV41498.1"/>
    </source>
</evidence>
<dbReference type="Proteomes" id="UP000283766">
    <property type="component" value="Unassembled WGS sequence"/>
</dbReference>
<keyword evidence="6" id="KW-0472">Membrane</keyword>
<evidence type="ECO:0000256" key="5">
    <source>
        <dbReference type="ARBA" id="ARBA00022692"/>
    </source>
</evidence>
<evidence type="ECO:0000256" key="2">
    <source>
        <dbReference type="ARBA" id="ARBA00007613"/>
    </source>
</evidence>
<evidence type="ECO:0000313" key="20">
    <source>
        <dbReference type="Proteomes" id="UP000284022"/>
    </source>
</evidence>
<evidence type="ECO:0000313" key="16">
    <source>
        <dbReference type="Proteomes" id="UP000260795"/>
    </source>
</evidence>
<evidence type="ECO:0000313" key="9">
    <source>
        <dbReference type="EMBL" id="RGJ91697.1"/>
    </source>
</evidence>
<dbReference type="Proteomes" id="UP000284022">
    <property type="component" value="Unassembled WGS sequence"/>
</dbReference>
<dbReference type="EMBL" id="QSPV01000012">
    <property type="protein sequence ID" value="RGJ91697.1"/>
    <property type="molecule type" value="Genomic_DNA"/>
</dbReference>
<accession>A0A374N0T9</accession>
<dbReference type="Proteomes" id="UP000260844">
    <property type="component" value="Unassembled WGS sequence"/>
</dbReference>
<dbReference type="EMBL" id="QRJL01000007">
    <property type="protein sequence ID" value="RHH30835.1"/>
    <property type="molecule type" value="Genomic_DNA"/>
</dbReference>
<organism evidence="8 18">
    <name type="scientific">Bacteroides uniformis</name>
    <dbReference type="NCBI Taxonomy" id="820"/>
    <lineage>
        <taxon>Bacteria</taxon>
        <taxon>Pseudomonadati</taxon>
        <taxon>Bacteroidota</taxon>
        <taxon>Bacteroidia</taxon>
        <taxon>Bacteroidales</taxon>
        <taxon>Bacteroidaceae</taxon>
        <taxon>Bacteroides</taxon>
    </lineage>
</organism>
<proteinExistence type="inferred from homology"/>
<dbReference type="EMBL" id="QRVP01000011">
    <property type="protein sequence ID" value="RGS54051.1"/>
    <property type="molecule type" value="Genomic_DNA"/>
</dbReference>
<comment type="similarity">
    <text evidence="2">Belongs to the outer membrane factor (OMF) (TC 1.B.17) family.</text>
</comment>
<dbReference type="Pfam" id="PF02321">
    <property type="entry name" value="OEP"/>
    <property type="match status" value="2"/>
</dbReference>
<evidence type="ECO:0000256" key="4">
    <source>
        <dbReference type="ARBA" id="ARBA00022452"/>
    </source>
</evidence>
<gene>
    <name evidence="15" type="ORF">DW216_12870</name>
    <name evidence="14" type="ORF">DW729_13885</name>
    <name evidence="13" type="ORF">DWW14_11495</name>
    <name evidence="12" type="ORF">DWW83_04895</name>
    <name evidence="11" type="ORF">DWX87_12765</name>
    <name evidence="10" type="ORF">DXC80_09400</name>
    <name evidence="9" type="ORF">DXD40_13960</name>
    <name evidence="8" type="ORF">DXD90_08805</name>
</gene>
<dbReference type="AlphaFoldDB" id="A0A374N0T9"/>
<keyword evidence="4" id="KW-1134">Transmembrane beta strand</keyword>
<dbReference type="Proteomes" id="UP000284640">
    <property type="component" value="Unassembled WGS sequence"/>
</dbReference>
<dbReference type="PANTHER" id="PTHR30026">
    <property type="entry name" value="OUTER MEMBRANE PROTEIN TOLC"/>
    <property type="match status" value="1"/>
</dbReference>
<dbReference type="EMBL" id="QSOF01000010">
    <property type="protein sequence ID" value="RGI76427.1"/>
    <property type="molecule type" value="Genomic_DNA"/>
</dbReference>
<evidence type="ECO:0000313" key="23">
    <source>
        <dbReference type="Proteomes" id="UP000285343"/>
    </source>
</evidence>
<dbReference type="GO" id="GO:0009279">
    <property type="term" value="C:cell outer membrane"/>
    <property type="evidence" value="ECO:0007669"/>
    <property type="project" value="UniProtKB-SubCell"/>
</dbReference>
<keyword evidence="3" id="KW-0813">Transport</keyword>
<dbReference type="InterPro" id="IPR051906">
    <property type="entry name" value="TolC-like"/>
</dbReference>
<reference evidence="16 17" key="1">
    <citation type="submission" date="2018-08" db="EMBL/GenBank/DDBJ databases">
        <title>A genome reference for cultivated species of the human gut microbiota.</title>
        <authorList>
            <person name="Zou Y."/>
            <person name="Xue W."/>
            <person name="Luo G."/>
        </authorList>
    </citation>
    <scope>NUCLEOTIDE SEQUENCE [LARGE SCALE GENOMIC DNA]</scope>
    <source>
        <strain evidence="13 23">AF14-42</strain>
        <strain evidence="12 20">AF17-20</strain>
        <strain evidence="11 22">AF21-53</strain>
        <strain evidence="15 19">AM18-14LB</strain>
        <strain evidence="14 21">AM27-46</strain>
        <strain evidence="10 16">TF08-13</strain>
        <strain evidence="9 17">TM04-30</strain>
        <strain evidence="8 18">TM10-17</strain>
    </source>
</reference>
<evidence type="ECO:0000313" key="12">
    <source>
        <dbReference type="EMBL" id="RGU40394.1"/>
    </source>
</evidence>
<dbReference type="GO" id="GO:0015562">
    <property type="term" value="F:efflux transmembrane transporter activity"/>
    <property type="evidence" value="ECO:0007669"/>
    <property type="project" value="InterPro"/>
</dbReference>
<evidence type="ECO:0000256" key="1">
    <source>
        <dbReference type="ARBA" id="ARBA00004442"/>
    </source>
</evidence>
<dbReference type="GO" id="GO:1990281">
    <property type="term" value="C:efflux pump complex"/>
    <property type="evidence" value="ECO:0007669"/>
    <property type="project" value="TreeGrafter"/>
</dbReference>
<protein>
    <submittedName>
        <fullName evidence="8">TolC family protein</fullName>
    </submittedName>
</protein>